<gene>
    <name evidence="14" type="ORF">WMO14_02810</name>
</gene>
<feature type="domain" description="UvrD-like helicase C-terminal" evidence="13">
    <location>
        <begin position="284"/>
        <end position="558"/>
    </location>
</feature>
<dbReference type="PROSITE" id="PS51198">
    <property type="entry name" value="UVRD_HELICASE_ATP_BIND"/>
    <property type="match status" value="1"/>
</dbReference>
<dbReference type="Pfam" id="PF13361">
    <property type="entry name" value="UvrD_C"/>
    <property type="match status" value="1"/>
</dbReference>
<dbReference type="InterPro" id="IPR014017">
    <property type="entry name" value="DNA_helicase_UvrD-like_C"/>
</dbReference>
<evidence type="ECO:0000313" key="14">
    <source>
        <dbReference type="EMBL" id="MEQ2378815.1"/>
    </source>
</evidence>
<keyword evidence="6" id="KW-0238">DNA-binding</keyword>
<evidence type="ECO:0000256" key="7">
    <source>
        <dbReference type="ARBA" id="ARBA00023235"/>
    </source>
</evidence>
<keyword evidence="7" id="KW-0413">Isomerase</keyword>
<dbReference type="Gene3D" id="1.10.486.10">
    <property type="entry name" value="PCRA, domain 4"/>
    <property type="match status" value="1"/>
</dbReference>
<keyword evidence="2 11" id="KW-0547">Nucleotide-binding</keyword>
<dbReference type="GO" id="GO:0004386">
    <property type="term" value="F:helicase activity"/>
    <property type="evidence" value="ECO:0007669"/>
    <property type="project" value="UniProtKB-KW"/>
</dbReference>
<evidence type="ECO:0000256" key="11">
    <source>
        <dbReference type="PROSITE-ProRule" id="PRU00560"/>
    </source>
</evidence>
<dbReference type="SUPFAM" id="SSF52540">
    <property type="entry name" value="P-loop containing nucleoside triphosphate hydrolases"/>
    <property type="match status" value="1"/>
</dbReference>
<dbReference type="Pfam" id="PF00580">
    <property type="entry name" value="UvrD-helicase"/>
    <property type="match status" value="1"/>
</dbReference>
<keyword evidence="15" id="KW-1185">Reference proteome</keyword>
<dbReference type="PANTHER" id="PTHR11070">
    <property type="entry name" value="UVRD / RECB / PCRA DNA HELICASE FAMILY MEMBER"/>
    <property type="match status" value="1"/>
</dbReference>
<evidence type="ECO:0000256" key="6">
    <source>
        <dbReference type="ARBA" id="ARBA00023125"/>
    </source>
</evidence>
<reference evidence="14 15" key="1">
    <citation type="submission" date="2024-03" db="EMBL/GenBank/DDBJ databases">
        <title>Human intestinal bacterial collection.</title>
        <authorList>
            <person name="Pauvert C."/>
            <person name="Hitch T.C.A."/>
            <person name="Clavel T."/>
        </authorList>
    </citation>
    <scope>NUCLEOTIDE SEQUENCE [LARGE SCALE GENOMIC DNA]</scope>
    <source>
        <strain evidence="14 15">CLA-AA-H255</strain>
    </source>
</reference>
<dbReference type="InterPro" id="IPR013986">
    <property type="entry name" value="DExx_box_DNA_helicase_dom_sf"/>
</dbReference>
<accession>A0ABV1BTH8</accession>
<comment type="similarity">
    <text evidence="1">Belongs to the helicase family. UvrD subfamily.</text>
</comment>
<name>A0ABV1BTH8_9FIRM</name>
<dbReference type="InterPro" id="IPR000212">
    <property type="entry name" value="DNA_helicase_UvrD/REP"/>
</dbReference>
<feature type="binding site" evidence="11">
    <location>
        <begin position="29"/>
        <end position="36"/>
    </location>
    <ligand>
        <name>ATP</name>
        <dbReference type="ChEBI" id="CHEBI:30616"/>
    </ligand>
</feature>
<dbReference type="Proteomes" id="UP001442364">
    <property type="component" value="Unassembled WGS sequence"/>
</dbReference>
<evidence type="ECO:0000256" key="8">
    <source>
        <dbReference type="ARBA" id="ARBA00034617"/>
    </source>
</evidence>
<dbReference type="RefSeq" id="WP_349153325.1">
    <property type="nucleotide sequence ID" value="NZ_JBBMER010000002.1"/>
</dbReference>
<dbReference type="Gene3D" id="1.10.10.160">
    <property type="match status" value="1"/>
</dbReference>
<organism evidence="14 15">
    <name type="scientific">[Lactobacillus] rogosae</name>
    <dbReference type="NCBI Taxonomy" id="706562"/>
    <lineage>
        <taxon>Bacteria</taxon>
        <taxon>Bacillati</taxon>
        <taxon>Bacillota</taxon>
        <taxon>Clostridia</taxon>
        <taxon>Lachnospirales</taxon>
        <taxon>Lachnospiraceae</taxon>
        <taxon>Lachnospira</taxon>
    </lineage>
</organism>
<protein>
    <recommendedName>
        <fullName evidence="9">DNA 3'-5' helicase</fullName>
        <ecNumber evidence="9">5.6.2.4</ecNumber>
    </recommendedName>
</protein>
<dbReference type="PROSITE" id="PS51217">
    <property type="entry name" value="UVRD_HELICASE_CTER"/>
    <property type="match status" value="1"/>
</dbReference>
<evidence type="ECO:0000256" key="9">
    <source>
        <dbReference type="ARBA" id="ARBA00034808"/>
    </source>
</evidence>
<dbReference type="InterPro" id="IPR014016">
    <property type="entry name" value="UvrD-like_ATP-bd"/>
</dbReference>
<evidence type="ECO:0000256" key="10">
    <source>
        <dbReference type="ARBA" id="ARBA00048988"/>
    </source>
</evidence>
<dbReference type="EMBL" id="JBBMER010000002">
    <property type="protein sequence ID" value="MEQ2378815.1"/>
    <property type="molecule type" value="Genomic_DNA"/>
</dbReference>
<keyword evidence="3 11" id="KW-0378">Hydrolase</keyword>
<evidence type="ECO:0000313" key="15">
    <source>
        <dbReference type="Proteomes" id="UP001442364"/>
    </source>
</evidence>
<evidence type="ECO:0000256" key="1">
    <source>
        <dbReference type="ARBA" id="ARBA00009922"/>
    </source>
</evidence>
<dbReference type="GO" id="GO:0016787">
    <property type="term" value="F:hydrolase activity"/>
    <property type="evidence" value="ECO:0007669"/>
    <property type="project" value="UniProtKB-KW"/>
</dbReference>
<dbReference type="CDD" id="cd18807">
    <property type="entry name" value="SF1_C_UvrD"/>
    <property type="match status" value="1"/>
</dbReference>
<evidence type="ECO:0000256" key="5">
    <source>
        <dbReference type="ARBA" id="ARBA00022840"/>
    </source>
</evidence>
<proteinExistence type="inferred from homology"/>
<sequence length="640" mass="74125">MIISRTDIHLSEAQNRAIHFKDGPALVIAGPGSGKTTVIVNRVYNLIIKHNIKPSSILVITFTKAAAVSMKERFMSLEGSLNVPVTFGTFHAVFFTILRHAYNYSVNSIITRDLQYNFIRDKLISFELEYSDENEMVNSILSQISKVKNDCLNIDEYISTACPDKTFRIIYKEYGKMLISRRLIDYDDMVVLCNELLTQRADYKAAWQDKYKYILIDEFQDINKMQFDTIKLIAGESANIFAVGDDDQSIYGFRGSKPDIMLAFKDYYSNAEIINLNVNYRCTDNIVKAARSLIGNNSLRYYKNIKSAGMVGECIQVQEAKDIHSLKKMLSDSIKKLIEDGIEPSDIAVISRTNSINGIYYSRLIDDGIPCISVMKQENIYDYWAVKDMLAYIKVSKGKCKREDILRIVNKPLRYIKRTFIKEPFSYEQLRASYENNAEMINIINDWQFDMNIIKNMSPYAAVNYIIKGIGYEEYYKEYILTHRINGTEAYDKIEEFKEMAKQFDTIDNWLEYINNNNISMNNSKNAALVENIKASKNSYPQDNDNAVHFHTMHSCKGLEYKVVFIMDVVEGIIPYNKAVLDYEIEEERRLMYVAMTRAKEKLYLLYAKSRYNKDTTISRFVTEIDDHYVDYSFSESSCS</sequence>
<dbReference type="EC" id="5.6.2.4" evidence="9"/>
<comment type="catalytic activity">
    <reaction evidence="8">
        <text>Couples ATP hydrolysis with the unwinding of duplex DNA by translocating in the 3'-5' direction.</text>
        <dbReference type="EC" id="5.6.2.4"/>
    </reaction>
</comment>
<feature type="domain" description="UvrD-like helicase ATP-binding" evidence="12">
    <location>
        <begin position="8"/>
        <end position="283"/>
    </location>
</feature>
<evidence type="ECO:0000256" key="2">
    <source>
        <dbReference type="ARBA" id="ARBA00022741"/>
    </source>
</evidence>
<evidence type="ECO:0000256" key="4">
    <source>
        <dbReference type="ARBA" id="ARBA00022806"/>
    </source>
</evidence>
<evidence type="ECO:0000256" key="3">
    <source>
        <dbReference type="ARBA" id="ARBA00022801"/>
    </source>
</evidence>
<dbReference type="CDD" id="cd17932">
    <property type="entry name" value="DEXQc_UvrD"/>
    <property type="match status" value="1"/>
</dbReference>
<dbReference type="InterPro" id="IPR027417">
    <property type="entry name" value="P-loop_NTPase"/>
</dbReference>
<evidence type="ECO:0000259" key="12">
    <source>
        <dbReference type="PROSITE" id="PS51198"/>
    </source>
</evidence>
<comment type="caution">
    <text evidence="14">The sequence shown here is derived from an EMBL/GenBank/DDBJ whole genome shotgun (WGS) entry which is preliminary data.</text>
</comment>
<dbReference type="Gene3D" id="3.40.50.300">
    <property type="entry name" value="P-loop containing nucleotide triphosphate hydrolases"/>
    <property type="match status" value="2"/>
</dbReference>
<evidence type="ECO:0000259" key="13">
    <source>
        <dbReference type="PROSITE" id="PS51217"/>
    </source>
</evidence>
<comment type="catalytic activity">
    <reaction evidence="10">
        <text>ATP + H2O = ADP + phosphate + H(+)</text>
        <dbReference type="Rhea" id="RHEA:13065"/>
        <dbReference type="ChEBI" id="CHEBI:15377"/>
        <dbReference type="ChEBI" id="CHEBI:15378"/>
        <dbReference type="ChEBI" id="CHEBI:30616"/>
        <dbReference type="ChEBI" id="CHEBI:43474"/>
        <dbReference type="ChEBI" id="CHEBI:456216"/>
        <dbReference type="EC" id="5.6.2.4"/>
    </reaction>
</comment>
<dbReference type="PANTHER" id="PTHR11070:SF2">
    <property type="entry name" value="ATP-DEPENDENT DNA HELICASE SRS2"/>
    <property type="match status" value="1"/>
</dbReference>
<keyword evidence="5 11" id="KW-0067">ATP-binding</keyword>
<keyword evidence="4 11" id="KW-0347">Helicase</keyword>